<accession>A0ABD3HJI7</accession>
<proteinExistence type="predicted"/>
<protein>
    <submittedName>
        <fullName evidence="2">Uncharacterized protein</fullName>
    </submittedName>
</protein>
<comment type="caution">
    <text evidence="2">The sequence shown here is derived from an EMBL/GenBank/DDBJ whole genome shotgun (WGS) entry which is preliminary data.</text>
</comment>
<reference evidence="2 3" key="1">
    <citation type="submission" date="2024-09" db="EMBL/GenBank/DDBJ databases">
        <title>Chromosome-scale assembly of Riccia sorocarpa.</title>
        <authorList>
            <person name="Paukszto L."/>
        </authorList>
    </citation>
    <scope>NUCLEOTIDE SEQUENCE [LARGE SCALE GENOMIC DNA]</scope>
    <source>
        <strain evidence="2">LP-2024</strain>
        <tissue evidence="2">Aerial parts of the thallus</tissue>
    </source>
</reference>
<dbReference type="EMBL" id="JBJQOH010000004">
    <property type="protein sequence ID" value="KAL3690266.1"/>
    <property type="molecule type" value="Genomic_DNA"/>
</dbReference>
<feature type="compositionally biased region" description="Basic and acidic residues" evidence="1">
    <location>
        <begin position="130"/>
        <end position="141"/>
    </location>
</feature>
<feature type="region of interest" description="Disordered" evidence="1">
    <location>
        <begin position="120"/>
        <end position="141"/>
    </location>
</feature>
<name>A0ABD3HJI7_9MARC</name>
<evidence type="ECO:0000313" key="3">
    <source>
        <dbReference type="Proteomes" id="UP001633002"/>
    </source>
</evidence>
<sequence>MKSYIFWKRRQLRRRGLTPKFILMAPKKKEKFFKTSQKTTPKNTIPSGPSDPPSEVAVTKVKMAEPLVKEFAMVKSDVALPHRGKPFEWTVDHWWKALGRTKEEEELGIVWDTAIQRLNMPEGVNPDNLFQEKRREKDKNG</sequence>
<gene>
    <name evidence="2" type="ORF">R1sor_016575</name>
</gene>
<organism evidence="2 3">
    <name type="scientific">Riccia sorocarpa</name>
    <dbReference type="NCBI Taxonomy" id="122646"/>
    <lineage>
        <taxon>Eukaryota</taxon>
        <taxon>Viridiplantae</taxon>
        <taxon>Streptophyta</taxon>
        <taxon>Embryophyta</taxon>
        <taxon>Marchantiophyta</taxon>
        <taxon>Marchantiopsida</taxon>
        <taxon>Marchantiidae</taxon>
        <taxon>Marchantiales</taxon>
        <taxon>Ricciaceae</taxon>
        <taxon>Riccia</taxon>
    </lineage>
</organism>
<dbReference type="Proteomes" id="UP001633002">
    <property type="component" value="Unassembled WGS sequence"/>
</dbReference>
<keyword evidence="3" id="KW-1185">Reference proteome</keyword>
<dbReference type="AlphaFoldDB" id="A0ABD3HJI7"/>
<evidence type="ECO:0000256" key="1">
    <source>
        <dbReference type="SAM" id="MobiDB-lite"/>
    </source>
</evidence>
<feature type="region of interest" description="Disordered" evidence="1">
    <location>
        <begin position="32"/>
        <end position="55"/>
    </location>
</feature>
<evidence type="ECO:0000313" key="2">
    <source>
        <dbReference type="EMBL" id="KAL3690266.1"/>
    </source>
</evidence>